<reference evidence="2 3" key="1">
    <citation type="submission" date="2021-06" db="EMBL/GenBank/DDBJ databases">
        <title>A haploid diamondback moth (Plutella xylostella L.) genome assembly resolves 31 chromosomes and identifies a diamide resistance mutation.</title>
        <authorList>
            <person name="Ward C.M."/>
            <person name="Perry K.D."/>
            <person name="Baker G."/>
            <person name="Powis K."/>
            <person name="Heckel D.G."/>
            <person name="Baxter S.W."/>
        </authorList>
    </citation>
    <scope>NUCLEOTIDE SEQUENCE [LARGE SCALE GENOMIC DNA]</scope>
    <source>
        <strain evidence="2 3">LV</strain>
        <tissue evidence="2">Single pupa</tissue>
    </source>
</reference>
<dbReference type="Proteomes" id="UP000823941">
    <property type="component" value="Chromosome 29"/>
</dbReference>
<proteinExistence type="predicted"/>
<evidence type="ECO:0000313" key="3">
    <source>
        <dbReference type="Proteomes" id="UP000823941"/>
    </source>
</evidence>
<evidence type="ECO:0000256" key="1">
    <source>
        <dbReference type="SAM" id="MobiDB-lite"/>
    </source>
</evidence>
<gene>
    <name evidence="2" type="ORF">JYU34_021374</name>
</gene>
<keyword evidence="3" id="KW-1185">Reference proteome</keyword>
<sequence length="166" mass="17537">MRSIRRRCDVSHTRGGIPEPHSSHTTARRDDSSAKRALRALLAVPPTTRCPLLCSTSASHDDGRSTDCAPAPAVYISAATGAGLHHRTALGPRMRTRRDDSSAKRALRALLAVPPTTRCPLLCSTSASHDDGRSTDCAPAPAVYISAATGAGLHHRTALGPRMRSS</sequence>
<protein>
    <submittedName>
        <fullName evidence="2">Uncharacterized protein</fullName>
    </submittedName>
</protein>
<organism evidence="2 3">
    <name type="scientific">Plutella xylostella</name>
    <name type="common">Diamondback moth</name>
    <name type="synonym">Plutella maculipennis</name>
    <dbReference type="NCBI Taxonomy" id="51655"/>
    <lineage>
        <taxon>Eukaryota</taxon>
        <taxon>Metazoa</taxon>
        <taxon>Ecdysozoa</taxon>
        <taxon>Arthropoda</taxon>
        <taxon>Hexapoda</taxon>
        <taxon>Insecta</taxon>
        <taxon>Pterygota</taxon>
        <taxon>Neoptera</taxon>
        <taxon>Endopterygota</taxon>
        <taxon>Lepidoptera</taxon>
        <taxon>Glossata</taxon>
        <taxon>Ditrysia</taxon>
        <taxon>Yponomeutoidea</taxon>
        <taxon>Plutellidae</taxon>
        <taxon>Plutella</taxon>
    </lineage>
</organism>
<name>A0ABQ7PTM4_PLUXY</name>
<evidence type="ECO:0000313" key="2">
    <source>
        <dbReference type="EMBL" id="KAG7296259.1"/>
    </source>
</evidence>
<accession>A0ABQ7PTM4</accession>
<feature type="region of interest" description="Disordered" evidence="1">
    <location>
        <begin position="1"/>
        <end position="33"/>
    </location>
</feature>
<comment type="caution">
    <text evidence="2">The sequence shown here is derived from an EMBL/GenBank/DDBJ whole genome shotgun (WGS) entry which is preliminary data.</text>
</comment>
<dbReference type="EMBL" id="JAHIBW010000029">
    <property type="protein sequence ID" value="KAG7296259.1"/>
    <property type="molecule type" value="Genomic_DNA"/>
</dbReference>
<feature type="compositionally biased region" description="Basic and acidic residues" evidence="1">
    <location>
        <begin position="1"/>
        <end position="12"/>
    </location>
</feature>